<keyword evidence="2" id="KW-1185">Reference proteome</keyword>
<evidence type="ECO:0000313" key="1">
    <source>
        <dbReference type="EMBL" id="BES91299.1"/>
    </source>
</evidence>
<dbReference type="EMBL" id="AP028910">
    <property type="protein sequence ID" value="BES91299.1"/>
    <property type="molecule type" value="Genomic_DNA"/>
</dbReference>
<accession>A0ABN7AGE4</accession>
<name>A0ABN7AGE4_9HEMI</name>
<sequence>MISIAKALQAAVIVTPLLGIIHGTNMGRNMQELRNNMANFEWSRDGHYNANELAAVDPLAVLIRSHPWVFYGGRGKSTFSREGRDPGRFQTRVGRDEEIQFTETSRSPPFAPRLGRGYHYSARFRRVPTALN</sequence>
<evidence type="ECO:0000313" key="2">
    <source>
        <dbReference type="Proteomes" id="UP001307889"/>
    </source>
</evidence>
<proteinExistence type="predicted"/>
<reference evidence="1 2" key="1">
    <citation type="submission" date="2023-09" db="EMBL/GenBank/DDBJ databases">
        <title>Nesidiocoris tenuis whole genome shotgun sequence.</title>
        <authorList>
            <person name="Shibata T."/>
            <person name="Shimoda M."/>
            <person name="Kobayashi T."/>
            <person name="Uehara T."/>
        </authorList>
    </citation>
    <scope>NUCLEOTIDE SEQUENCE [LARGE SCALE GENOMIC DNA]</scope>
    <source>
        <strain evidence="1 2">Japan</strain>
    </source>
</reference>
<organism evidence="1 2">
    <name type="scientific">Nesidiocoris tenuis</name>
    <dbReference type="NCBI Taxonomy" id="355587"/>
    <lineage>
        <taxon>Eukaryota</taxon>
        <taxon>Metazoa</taxon>
        <taxon>Ecdysozoa</taxon>
        <taxon>Arthropoda</taxon>
        <taxon>Hexapoda</taxon>
        <taxon>Insecta</taxon>
        <taxon>Pterygota</taxon>
        <taxon>Neoptera</taxon>
        <taxon>Paraneoptera</taxon>
        <taxon>Hemiptera</taxon>
        <taxon>Heteroptera</taxon>
        <taxon>Panheteroptera</taxon>
        <taxon>Cimicomorpha</taxon>
        <taxon>Miridae</taxon>
        <taxon>Dicyphina</taxon>
        <taxon>Nesidiocoris</taxon>
    </lineage>
</organism>
<dbReference type="Proteomes" id="UP001307889">
    <property type="component" value="Chromosome 2"/>
</dbReference>
<gene>
    <name evidence="1" type="ORF">NTJ_04107</name>
</gene>
<protein>
    <submittedName>
        <fullName evidence="1">Uncharacterized protein</fullName>
    </submittedName>
</protein>